<reference evidence="2" key="1">
    <citation type="submission" date="2021-03" db="EMBL/GenBank/DDBJ databases">
        <title>Microbacterium sp. nov., a novel actinobacterium isolated from cow dung.</title>
        <authorList>
            <person name="Zhang L."/>
        </authorList>
    </citation>
    <scope>NUCLEOTIDE SEQUENCE</scope>
    <source>
        <strain evidence="2">NEAU-LLB</strain>
    </source>
</reference>
<evidence type="ECO:0000256" key="1">
    <source>
        <dbReference type="SAM" id="Phobius"/>
    </source>
</evidence>
<gene>
    <name evidence="2" type="ORF">J5V96_03980</name>
</gene>
<evidence type="ECO:0000313" key="3">
    <source>
        <dbReference type="Proteomes" id="UP000680132"/>
    </source>
</evidence>
<accession>A0A939TM02</accession>
<feature type="transmembrane region" description="Helical" evidence="1">
    <location>
        <begin position="12"/>
        <end position="31"/>
    </location>
</feature>
<keyword evidence="1" id="KW-1133">Transmembrane helix</keyword>
<feature type="transmembrane region" description="Helical" evidence="1">
    <location>
        <begin position="43"/>
        <end position="63"/>
    </location>
</feature>
<keyword evidence="1" id="KW-0472">Membrane</keyword>
<dbReference type="AlphaFoldDB" id="A0A939TM02"/>
<evidence type="ECO:0000313" key="2">
    <source>
        <dbReference type="EMBL" id="MBO3662668.1"/>
    </source>
</evidence>
<dbReference type="Proteomes" id="UP000680132">
    <property type="component" value="Unassembled WGS sequence"/>
</dbReference>
<feature type="transmembrane region" description="Helical" evidence="1">
    <location>
        <begin position="163"/>
        <end position="184"/>
    </location>
</feature>
<feature type="transmembrane region" description="Helical" evidence="1">
    <location>
        <begin position="130"/>
        <end position="151"/>
    </location>
</feature>
<dbReference type="EMBL" id="JAGFOA010000001">
    <property type="protein sequence ID" value="MBO3662668.1"/>
    <property type="molecule type" value="Genomic_DNA"/>
</dbReference>
<dbReference type="RefSeq" id="WP_208500320.1">
    <property type="nucleotide sequence ID" value="NZ_JAGFOA010000001.1"/>
</dbReference>
<sequence>MNAAGLTVGEALMWLAVFVGVLALIIGVVVWRGRRRGRKGIALDIALTLSAWWLLGVTFFAVMQTIQLVTAPWTAVTSSDAYADWGSDSTCAGMSPETGPALDCAGIDSMRFTLVGISLGAKLLLLGGQLLTSVLLALPAALLAVIAWNALRGRPFAPAVARWLYLGAGVVLVAGIGAAILTSLGTHTALHEVLPADGVQAPSIVRFAVDPLILGGAVVAAALGAVFQHGARLQKETEGLV</sequence>
<keyword evidence="1" id="KW-0812">Transmembrane</keyword>
<keyword evidence="3" id="KW-1185">Reference proteome</keyword>
<organism evidence="2 3">
    <name type="scientific">Microbacterium stercoris</name>
    <dbReference type="NCBI Taxonomy" id="2820289"/>
    <lineage>
        <taxon>Bacteria</taxon>
        <taxon>Bacillati</taxon>
        <taxon>Actinomycetota</taxon>
        <taxon>Actinomycetes</taxon>
        <taxon>Micrococcales</taxon>
        <taxon>Microbacteriaceae</taxon>
        <taxon>Microbacterium</taxon>
    </lineage>
</organism>
<evidence type="ECO:0008006" key="4">
    <source>
        <dbReference type="Google" id="ProtNLM"/>
    </source>
</evidence>
<name>A0A939TM02_9MICO</name>
<feature type="transmembrane region" description="Helical" evidence="1">
    <location>
        <begin position="204"/>
        <end position="227"/>
    </location>
</feature>
<comment type="caution">
    <text evidence="2">The sequence shown here is derived from an EMBL/GenBank/DDBJ whole genome shotgun (WGS) entry which is preliminary data.</text>
</comment>
<proteinExistence type="predicted"/>
<protein>
    <recommendedName>
        <fullName evidence="4">DUF2975 domain-containing protein</fullName>
    </recommendedName>
</protein>